<feature type="transmembrane region" description="Helical" evidence="4">
    <location>
        <begin position="144"/>
        <end position="164"/>
    </location>
</feature>
<feature type="transmembrane region" description="Helical" evidence="4">
    <location>
        <begin position="250"/>
        <end position="269"/>
    </location>
</feature>
<dbReference type="Pfam" id="PF07690">
    <property type="entry name" value="MFS_1"/>
    <property type="match status" value="1"/>
</dbReference>
<feature type="transmembrane region" description="Helical" evidence="4">
    <location>
        <begin position="370"/>
        <end position="389"/>
    </location>
</feature>
<feature type="transmembrane region" description="Helical" evidence="4">
    <location>
        <begin position="307"/>
        <end position="329"/>
    </location>
</feature>
<keyword evidence="2 4" id="KW-1133">Transmembrane helix</keyword>
<evidence type="ECO:0000256" key="3">
    <source>
        <dbReference type="ARBA" id="ARBA00023136"/>
    </source>
</evidence>
<keyword evidence="6" id="KW-1185">Reference proteome</keyword>
<evidence type="ECO:0000256" key="4">
    <source>
        <dbReference type="SAM" id="Phobius"/>
    </source>
</evidence>
<sequence length="410" mass="45215">MARVVTLQNAQMLPLWRRPIALLFLMAVAMPLGFSTWNALLNNFVKDVAHFDGFDISALHFLREIPGFLAVGVILLLLLFREQWLGLASLALLGLATALTAQFPFYGGIMVLTILSSIGFHYYETVNQSLQLQWLPKDRAPQTLGWLLSAGSAATFCVYVVILLLWKPFALSYNTLYMVGGGLCLVIALFAMLAYPKFEAPHPQTKTMVLRKRYWLYYALQFMAGGRRQIFMIFAGWMMVEKFGFEVHEIAGLYLINLVINIVVAPFLGRIVARFGERNALVFEYAGLVCVFVAYAGVYYLDWGFAIAAALYVLDHIFFGLALALKTYFQKVGDPGDMAPTAAVAFTINHIAAVALPLPLGLLWLASPAAVFLVAACMAGISLILALMIPRHPEPGHETVFAGSMAAPAE</sequence>
<gene>
    <name evidence="5" type="ORF">So717_32320</name>
</gene>
<accession>A0A640VTX1</accession>
<evidence type="ECO:0000256" key="2">
    <source>
        <dbReference type="ARBA" id="ARBA00022989"/>
    </source>
</evidence>
<feature type="transmembrane region" description="Helical" evidence="4">
    <location>
        <begin position="105"/>
        <end position="123"/>
    </location>
</feature>
<feature type="transmembrane region" description="Helical" evidence="4">
    <location>
        <begin position="215"/>
        <end position="238"/>
    </location>
</feature>
<evidence type="ECO:0000313" key="5">
    <source>
        <dbReference type="EMBL" id="GFE51479.1"/>
    </source>
</evidence>
<evidence type="ECO:0000313" key="6">
    <source>
        <dbReference type="Proteomes" id="UP000436522"/>
    </source>
</evidence>
<feature type="transmembrane region" description="Helical" evidence="4">
    <location>
        <begin position="176"/>
        <end position="195"/>
    </location>
</feature>
<dbReference type="Proteomes" id="UP000436522">
    <property type="component" value="Unassembled WGS sequence"/>
</dbReference>
<dbReference type="AlphaFoldDB" id="A0A640VTX1"/>
<protein>
    <submittedName>
        <fullName evidence="5">MFS transporter</fullName>
    </submittedName>
</protein>
<feature type="transmembrane region" description="Helical" evidence="4">
    <location>
        <begin position="60"/>
        <end position="79"/>
    </location>
</feature>
<organism evidence="5 6">
    <name type="scientific">Roseobacter cerasinus</name>
    <dbReference type="NCBI Taxonomy" id="2602289"/>
    <lineage>
        <taxon>Bacteria</taxon>
        <taxon>Pseudomonadati</taxon>
        <taxon>Pseudomonadota</taxon>
        <taxon>Alphaproteobacteria</taxon>
        <taxon>Rhodobacterales</taxon>
        <taxon>Roseobacteraceae</taxon>
        <taxon>Roseobacter</taxon>
    </lineage>
</organism>
<dbReference type="EMBL" id="BLIV01000006">
    <property type="protein sequence ID" value="GFE51479.1"/>
    <property type="molecule type" value="Genomic_DNA"/>
</dbReference>
<name>A0A640VTX1_9RHOB</name>
<dbReference type="InterPro" id="IPR036259">
    <property type="entry name" value="MFS_trans_sf"/>
</dbReference>
<feature type="transmembrane region" description="Helical" evidence="4">
    <location>
        <begin position="341"/>
        <end position="364"/>
    </location>
</feature>
<proteinExistence type="predicted"/>
<evidence type="ECO:0000256" key="1">
    <source>
        <dbReference type="ARBA" id="ARBA00022692"/>
    </source>
</evidence>
<keyword evidence="3 4" id="KW-0472">Membrane</keyword>
<feature type="transmembrane region" description="Helical" evidence="4">
    <location>
        <begin position="84"/>
        <end position="99"/>
    </location>
</feature>
<feature type="transmembrane region" description="Helical" evidence="4">
    <location>
        <begin position="281"/>
        <end position="301"/>
    </location>
</feature>
<feature type="transmembrane region" description="Helical" evidence="4">
    <location>
        <begin position="20"/>
        <end position="40"/>
    </location>
</feature>
<reference evidence="5 6" key="1">
    <citation type="submission" date="2019-12" db="EMBL/GenBank/DDBJ databases">
        <title>Roseobacter cerasinus sp. nov., isolated from seawater around aquaculture.</title>
        <authorList>
            <person name="Muramatsu S."/>
            <person name="Takabe Y."/>
            <person name="Mori K."/>
            <person name="Takaichi S."/>
            <person name="Hanada S."/>
        </authorList>
    </citation>
    <scope>NUCLEOTIDE SEQUENCE [LARGE SCALE GENOMIC DNA]</scope>
    <source>
        <strain evidence="5 6">AI77</strain>
    </source>
</reference>
<dbReference type="GO" id="GO:0022857">
    <property type="term" value="F:transmembrane transporter activity"/>
    <property type="evidence" value="ECO:0007669"/>
    <property type="project" value="InterPro"/>
</dbReference>
<dbReference type="InterPro" id="IPR011701">
    <property type="entry name" value="MFS"/>
</dbReference>
<keyword evidence="1 4" id="KW-0812">Transmembrane</keyword>
<dbReference type="RefSeq" id="WP_159979222.1">
    <property type="nucleotide sequence ID" value="NZ_BLIV01000006.1"/>
</dbReference>
<dbReference type="Gene3D" id="1.20.1250.20">
    <property type="entry name" value="MFS general substrate transporter like domains"/>
    <property type="match status" value="2"/>
</dbReference>
<comment type="caution">
    <text evidence="5">The sequence shown here is derived from an EMBL/GenBank/DDBJ whole genome shotgun (WGS) entry which is preliminary data.</text>
</comment>
<dbReference type="OrthoDB" id="9774288at2"/>
<dbReference type="SUPFAM" id="SSF103473">
    <property type="entry name" value="MFS general substrate transporter"/>
    <property type="match status" value="1"/>
</dbReference>